<dbReference type="AlphaFoldDB" id="A0A382EI20"/>
<proteinExistence type="predicted"/>
<accession>A0A382EI20</accession>
<protein>
    <submittedName>
        <fullName evidence="1">Uncharacterized protein</fullName>
    </submittedName>
</protein>
<evidence type="ECO:0000313" key="1">
    <source>
        <dbReference type="EMBL" id="SVB49611.1"/>
    </source>
</evidence>
<feature type="non-terminal residue" evidence="1">
    <location>
        <position position="248"/>
    </location>
</feature>
<dbReference type="EMBL" id="UINC01044319">
    <property type="protein sequence ID" value="SVB49611.1"/>
    <property type="molecule type" value="Genomic_DNA"/>
</dbReference>
<organism evidence="1">
    <name type="scientific">marine metagenome</name>
    <dbReference type="NCBI Taxonomy" id="408172"/>
    <lineage>
        <taxon>unclassified sequences</taxon>
        <taxon>metagenomes</taxon>
        <taxon>ecological metagenomes</taxon>
    </lineage>
</organism>
<reference evidence="1" key="1">
    <citation type="submission" date="2018-05" db="EMBL/GenBank/DDBJ databases">
        <authorList>
            <person name="Lanie J.A."/>
            <person name="Ng W.-L."/>
            <person name="Kazmierczak K.M."/>
            <person name="Andrzejewski T.M."/>
            <person name="Davidsen T.M."/>
            <person name="Wayne K.J."/>
            <person name="Tettelin H."/>
            <person name="Glass J.I."/>
            <person name="Rusch D."/>
            <person name="Podicherti R."/>
            <person name="Tsui H.-C.T."/>
            <person name="Winkler M.E."/>
        </authorList>
    </citation>
    <scope>NUCLEOTIDE SEQUENCE</scope>
</reference>
<name>A0A382EI20_9ZZZZ</name>
<gene>
    <name evidence="1" type="ORF">METZ01_LOCUS202465</name>
</gene>
<sequence length="248" mass="27913">MADTAYERYKKDTSKDNLKDYTDFQKAMLGALDQMTEPKKPVKWFFGKDKGDVGALTLATTLSPTLQAQSWFTEFKNKEGEVIKPKYVNLQKWIREYSGQKEKDYISGLDELAKGVEEGVWQLSGGINQLVTIPTDFFLGTDFTTALEKRMNDEKIRPDQPETWRGELTQLGVQFALPYATILKLVNRANALAPIYKALKINKATKTSKIYRRAVEGLTVLGATDFIVSSPGRPVLNPFPGFQPVSTE</sequence>